<sequence>MSQHAPLNVTGQQDGWTCLLSALLAIGTEPEVSPARCRGETATRGSEEVIAGPQGTAAVETMAWAAGATPPPLTDAWLVPLVFALIMALGLTGNLLVVIVVGRNRRMRTVTNFYIANLACTDVIFLVSCVPFTATLYSLPSWVFGDFMCKFVNFLQQVTVQATCATLTAMSIDRCYLALRPLKSLYRRTTRLALTVSAAIWTGSFVASLPVALHHRVEEGFWYGPRTYCVESFLSEGRRVAFLLYTFALTYLLPLLTICLSYGFMLNRIGRPVVQPVDNNHQEQLVSERSRVVHAAVSRMVVAVVVLFAVCWGPIQILILYQALAPAFSHSYGTYKLKIWAHCMSYANSALNPIVYAFMGGSFRKLFRAAFPRACNRRVHAAPPPPPHRSGVGGANSAAVAGRSSRVRAARWHAVATTAVRAAPQSLVAAARRRRREPRGPAGSGPPAPRAAWESSRTARSPRRRSR</sequence>
<dbReference type="GO" id="GO:0005886">
    <property type="term" value="C:plasma membrane"/>
    <property type="evidence" value="ECO:0007669"/>
    <property type="project" value="UniProtKB-SubCell"/>
</dbReference>
<protein>
    <submittedName>
        <fullName evidence="15">G-protein coupled receptor 54-like</fullName>
    </submittedName>
</protein>
<dbReference type="InterPro" id="IPR008103">
    <property type="entry name" value="KiSS_1_rcpt"/>
</dbReference>
<evidence type="ECO:0000256" key="9">
    <source>
        <dbReference type="ARBA" id="ARBA00023180"/>
    </source>
</evidence>
<feature type="transmembrane region" description="Helical" evidence="12">
    <location>
        <begin position="154"/>
        <end position="172"/>
    </location>
</feature>
<feature type="region of interest" description="Disordered" evidence="11">
    <location>
        <begin position="378"/>
        <end position="398"/>
    </location>
</feature>
<evidence type="ECO:0000256" key="12">
    <source>
        <dbReference type="SAM" id="Phobius"/>
    </source>
</evidence>
<dbReference type="PRINTS" id="PR01728">
    <property type="entry name" value="KISS1RECEPTR"/>
</dbReference>
<dbReference type="PRINTS" id="PR00237">
    <property type="entry name" value="GPCRRHODOPSN"/>
</dbReference>
<keyword evidence="14" id="KW-1185">Reference proteome</keyword>
<keyword evidence="6 12" id="KW-0472">Membrane</keyword>
<dbReference type="PANTHER" id="PTHR45695">
    <property type="entry name" value="LEUCOKININ RECEPTOR-RELATED"/>
    <property type="match status" value="1"/>
</dbReference>
<accession>A0AAJ7WSG9</accession>
<dbReference type="Proteomes" id="UP001318040">
    <property type="component" value="Chromosome 1"/>
</dbReference>
<keyword evidence="4 12" id="KW-1133">Transmembrane helix</keyword>
<feature type="transmembrane region" description="Helical" evidence="12">
    <location>
        <begin position="192"/>
        <end position="213"/>
    </location>
</feature>
<keyword evidence="3 12" id="KW-0812">Transmembrane</keyword>
<dbReference type="PROSITE" id="PS50262">
    <property type="entry name" value="G_PROTEIN_RECEP_F1_2"/>
    <property type="match status" value="1"/>
</dbReference>
<evidence type="ECO:0000313" key="15">
    <source>
        <dbReference type="RefSeq" id="XP_032808310.1"/>
    </source>
</evidence>
<dbReference type="CDD" id="cd15095">
    <property type="entry name" value="7tmA_KiSS1R"/>
    <property type="match status" value="1"/>
</dbReference>
<dbReference type="InterPro" id="IPR017452">
    <property type="entry name" value="GPCR_Rhodpsn_7TM"/>
</dbReference>
<evidence type="ECO:0000256" key="7">
    <source>
        <dbReference type="ARBA" id="ARBA00023157"/>
    </source>
</evidence>
<dbReference type="GO" id="GO:0008528">
    <property type="term" value="F:G protein-coupled peptide receptor activity"/>
    <property type="evidence" value="ECO:0007669"/>
    <property type="project" value="UniProtKB-ARBA"/>
</dbReference>
<dbReference type="InterPro" id="IPR000276">
    <property type="entry name" value="GPCR_Rhodpsn"/>
</dbReference>
<feature type="domain" description="G-protein coupled receptors family 1 profile" evidence="13">
    <location>
        <begin position="93"/>
        <end position="356"/>
    </location>
</feature>
<organism evidence="14 15">
    <name type="scientific">Petromyzon marinus</name>
    <name type="common">Sea lamprey</name>
    <dbReference type="NCBI Taxonomy" id="7757"/>
    <lineage>
        <taxon>Eukaryota</taxon>
        <taxon>Metazoa</taxon>
        <taxon>Chordata</taxon>
        <taxon>Craniata</taxon>
        <taxon>Vertebrata</taxon>
        <taxon>Cyclostomata</taxon>
        <taxon>Hyperoartia</taxon>
        <taxon>Petromyzontiformes</taxon>
        <taxon>Petromyzontidae</taxon>
        <taxon>Petromyzon</taxon>
    </lineage>
</organism>
<evidence type="ECO:0000256" key="4">
    <source>
        <dbReference type="ARBA" id="ARBA00022989"/>
    </source>
</evidence>
<feature type="region of interest" description="Disordered" evidence="11">
    <location>
        <begin position="425"/>
        <end position="467"/>
    </location>
</feature>
<dbReference type="AlphaFoldDB" id="A0AAJ7WSG9"/>
<dbReference type="PANTHER" id="PTHR45695:SF23">
    <property type="entry name" value="GALANIN-LIKE G-PROTEIN COUPLED RECEPTOR NPR-9"/>
    <property type="match status" value="1"/>
</dbReference>
<evidence type="ECO:0000256" key="5">
    <source>
        <dbReference type="ARBA" id="ARBA00023040"/>
    </source>
</evidence>
<feature type="compositionally biased region" description="Low complexity" evidence="11">
    <location>
        <begin position="450"/>
        <end position="459"/>
    </location>
</feature>
<proteinExistence type="predicted"/>
<feature type="transmembrane region" description="Helical" evidence="12">
    <location>
        <begin position="339"/>
        <end position="359"/>
    </location>
</feature>
<comment type="subcellular location">
    <subcellularLocation>
        <location evidence="1">Cell membrane</location>
        <topology evidence="1">Multi-pass membrane protein</topology>
    </subcellularLocation>
</comment>
<keyword evidence="5" id="KW-0297">G-protein coupled receptor</keyword>
<keyword evidence="7" id="KW-1015">Disulfide bond</keyword>
<feature type="transmembrane region" description="Helical" evidence="12">
    <location>
        <begin position="77"/>
        <end position="101"/>
    </location>
</feature>
<evidence type="ECO:0000256" key="6">
    <source>
        <dbReference type="ARBA" id="ARBA00023136"/>
    </source>
</evidence>
<evidence type="ECO:0000256" key="10">
    <source>
        <dbReference type="ARBA" id="ARBA00023224"/>
    </source>
</evidence>
<evidence type="ECO:0000256" key="1">
    <source>
        <dbReference type="ARBA" id="ARBA00004651"/>
    </source>
</evidence>
<keyword evidence="10" id="KW-0807">Transducer</keyword>
<reference evidence="15" key="1">
    <citation type="submission" date="2025-08" db="UniProtKB">
        <authorList>
            <consortium name="RefSeq"/>
        </authorList>
    </citation>
    <scope>IDENTIFICATION</scope>
    <source>
        <tissue evidence="15">Sperm</tissue>
    </source>
</reference>
<feature type="transmembrane region" description="Helical" evidence="12">
    <location>
        <begin position="113"/>
        <end position="134"/>
    </location>
</feature>
<dbReference type="FunFam" id="1.20.1070.10:FF:000171">
    <property type="entry name" value="KISS1 receptor b"/>
    <property type="match status" value="1"/>
</dbReference>
<evidence type="ECO:0000256" key="8">
    <source>
        <dbReference type="ARBA" id="ARBA00023170"/>
    </source>
</evidence>
<evidence type="ECO:0000313" key="14">
    <source>
        <dbReference type="Proteomes" id="UP001318040"/>
    </source>
</evidence>
<dbReference type="Pfam" id="PF00001">
    <property type="entry name" value="7tm_1"/>
    <property type="match status" value="1"/>
</dbReference>
<keyword evidence="2" id="KW-1003">Cell membrane</keyword>
<dbReference type="SUPFAM" id="SSF81321">
    <property type="entry name" value="Family A G protein-coupled receptor-like"/>
    <property type="match status" value="1"/>
</dbReference>
<dbReference type="KEGG" id="pmrn:116941366"/>
<dbReference type="Gene3D" id="1.20.1070.10">
    <property type="entry name" value="Rhodopsin 7-helix transmembrane proteins"/>
    <property type="match status" value="1"/>
</dbReference>
<evidence type="ECO:0000256" key="3">
    <source>
        <dbReference type="ARBA" id="ARBA00022692"/>
    </source>
</evidence>
<gene>
    <name evidence="15" type="primary">LOC116941366</name>
</gene>
<keyword evidence="9" id="KW-0325">Glycoprotein</keyword>
<feature type="transmembrane region" description="Helical" evidence="12">
    <location>
        <begin position="300"/>
        <end position="319"/>
    </location>
</feature>
<feature type="transmembrane region" description="Helical" evidence="12">
    <location>
        <begin position="242"/>
        <end position="265"/>
    </location>
</feature>
<keyword evidence="8" id="KW-0675">Receptor</keyword>
<evidence type="ECO:0000256" key="11">
    <source>
        <dbReference type="SAM" id="MobiDB-lite"/>
    </source>
</evidence>
<name>A0AAJ7WSG9_PETMA</name>
<evidence type="ECO:0000259" key="13">
    <source>
        <dbReference type="PROSITE" id="PS50262"/>
    </source>
</evidence>
<dbReference type="RefSeq" id="XP_032808310.1">
    <property type="nucleotide sequence ID" value="XM_032952419.1"/>
</dbReference>
<evidence type="ECO:0000256" key="2">
    <source>
        <dbReference type="ARBA" id="ARBA00022475"/>
    </source>
</evidence>